<comment type="similarity">
    <text evidence="2">Belongs to the major facilitator superfamily. Sugar transporter (TC 2.A.1.1) family.</text>
</comment>
<reference evidence="8" key="1">
    <citation type="journal article" date="2022" name="Front. Genet.">
        <title>Chromosome-Scale Assembly of the Dendrobium nobile Genome Provides Insights Into the Molecular Mechanism of the Biosynthesis of the Medicinal Active Ingredient of Dendrobium.</title>
        <authorList>
            <person name="Xu Q."/>
            <person name="Niu S.-C."/>
            <person name="Li K.-L."/>
            <person name="Zheng P.-J."/>
            <person name="Zhang X.-J."/>
            <person name="Jia Y."/>
            <person name="Liu Y."/>
            <person name="Niu Y.-X."/>
            <person name="Yu L.-H."/>
            <person name="Chen D.-F."/>
            <person name="Zhang G.-Q."/>
        </authorList>
    </citation>
    <scope>NUCLEOTIDE SEQUENCE</scope>
    <source>
        <tissue evidence="8">Leaf</tissue>
    </source>
</reference>
<organism evidence="8 9">
    <name type="scientific">Dendrobium nobile</name>
    <name type="common">Orchid</name>
    <dbReference type="NCBI Taxonomy" id="94219"/>
    <lineage>
        <taxon>Eukaryota</taxon>
        <taxon>Viridiplantae</taxon>
        <taxon>Streptophyta</taxon>
        <taxon>Embryophyta</taxon>
        <taxon>Tracheophyta</taxon>
        <taxon>Spermatophyta</taxon>
        <taxon>Magnoliopsida</taxon>
        <taxon>Liliopsida</taxon>
        <taxon>Asparagales</taxon>
        <taxon>Orchidaceae</taxon>
        <taxon>Epidendroideae</taxon>
        <taxon>Malaxideae</taxon>
        <taxon>Dendrobiinae</taxon>
        <taxon>Dendrobium</taxon>
    </lineage>
</organism>
<dbReference type="EMBL" id="JAGYWB010000019">
    <property type="protein sequence ID" value="KAI0488146.1"/>
    <property type="molecule type" value="Genomic_DNA"/>
</dbReference>
<sequence length="76" mass="9345">MFFTFIIAQLFLDMLCHMKFRLFYFFASFVIIMTPFIWLFFPETKNVPIKEMIFVWKMHWLWGKFIPDETLHVGVA</sequence>
<dbReference type="OrthoDB" id="684645at2759"/>
<proteinExistence type="inferred from homology"/>
<dbReference type="InterPro" id="IPR005828">
    <property type="entry name" value="MFS_sugar_transport-like"/>
</dbReference>
<name>A0A8T3A1G3_DENNO</name>
<comment type="subcellular location">
    <subcellularLocation>
        <location evidence="1">Membrane</location>
    </subcellularLocation>
</comment>
<evidence type="ECO:0000313" key="8">
    <source>
        <dbReference type="EMBL" id="KAI0488146.1"/>
    </source>
</evidence>
<dbReference type="Pfam" id="PF00083">
    <property type="entry name" value="Sugar_tr"/>
    <property type="match status" value="1"/>
</dbReference>
<evidence type="ECO:0000313" key="9">
    <source>
        <dbReference type="Proteomes" id="UP000829196"/>
    </source>
</evidence>
<evidence type="ECO:0000256" key="6">
    <source>
        <dbReference type="ARBA" id="ARBA00023136"/>
    </source>
</evidence>
<keyword evidence="4 7" id="KW-0812">Transmembrane</keyword>
<dbReference type="InterPro" id="IPR036259">
    <property type="entry name" value="MFS_trans_sf"/>
</dbReference>
<dbReference type="GO" id="GO:0015144">
    <property type="term" value="F:carbohydrate transmembrane transporter activity"/>
    <property type="evidence" value="ECO:0007669"/>
    <property type="project" value="InterPro"/>
</dbReference>
<dbReference type="PANTHER" id="PTHR23500:SF574">
    <property type="entry name" value="SUGAR TRANSPORT PROTEIN 1"/>
    <property type="match status" value="1"/>
</dbReference>
<keyword evidence="3" id="KW-0813">Transport</keyword>
<gene>
    <name evidence="8" type="ORF">KFK09_027973</name>
</gene>
<comment type="caution">
    <text evidence="8">The sequence shown here is derived from an EMBL/GenBank/DDBJ whole genome shotgun (WGS) entry which is preliminary data.</text>
</comment>
<evidence type="ECO:0000256" key="7">
    <source>
        <dbReference type="SAM" id="Phobius"/>
    </source>
</evidence>
<dbReference type="Gene3D" id="1.20.1250.20">
    <property type="entry name" value="MFS general substrate transporter like domains"/>
    <property type="match status" value="1"/>
</dbReference>
<dbReference type="PANTHER" id="PTHR23500">
    <property type="entry name" value="SOLUTE CARRIER FAMILY 2, FACILITATED GLUCOSE TRANSPORTER"/>
    <property type="match status" value="1"/>
</dbReference>
<dbReference type="AlphaFoldDB" id="A0A8T3A1G3"/>
<dbReference type="InterPro" id="IPR045262">
    <property type="entry name" value="STP/PLT_plant"/>
</dbReference>
<evidence type="ECO:0000256" key="2">
    <source>
        <dbReference type="ARBA" id="ARBA00010992"/>
    </source>
</evidence>
<evidence type="ECO:0000256" key="3">
    <source>
        <dbReference type="ARBA" id="ARBA00022448"/>
    </source>
</evidence>
<keyword evidence="6 7" id="KW-0472">Membrane</keyword>
<keyword evidence="9" id="KW-1185">Reference proteome</keyword>
<accession>A0A8T3A1G3</accession>
<dbReference type="GO" id="GO:0016020">
    <property type="term" value="C:membrane"/>
    <property type="evidence" value="ECO:0007669"/>
    <property type="project" value="UniProtKB-SubCell"/>
</dbReference>
<keyword evidence="5 7" id="KW-1133">Transmembrane helix</keyword>
<dbReference type="Proteomes" id="UP000829196">
    <property type="component" value="Unassembled WGS sequence"/>
</dbReference>
<dbReference type="SMR" id="A0A8T3A1G3"/>
<evidence type="ECO:0000256" key="1">
    <source>
        <dbReference type="ARBA" id="ARBA00004370"/>
    </source>
</evidence>
<evidence type="ECO:0000256" key="4">
    <source>
        <dbReference type="ARBA" id="ARBA00022692"/>
    </source>
</evidence>
<evidence type="ECO:0000256" key="5">
    <source>
        <dbReference type="ARBA" id="ARBA00022989"/>
    </source>
</evidence>
<protein>
    <submittedName>
        <fullName evidence="8">Uncharacterized protein</fullName>
    </submittedName>
</protein>
<feature type="transmembrane region" description="Helical" evidence="7">
    <location>
        <begin position="22"/>
        <end position="41"/>
    </location>
</feature>